<feature type="signal peptide" evidence="1">
    <location>
        <begin position="1"/>
        <end position="26"/>
    </location>
</feature>
<dbReference type="EMBL" id="SMAI01000012">
    <property type="protein sequence ID" value="TCT02685.1"/>
    <property type="molecule type" value="Genomic_DNA"/>
</dbReference>
<name>A0A4R3LVH6_9HYPH</name>
<dbReference type="InterPro" id="IPR007497">
    <property type="entry name" value="SIMPL/DUF541"/>
</dbReference>
<keyword evidence="3" id="KW-1185">Reference proteome</keyword>
<dbReference type="Proteomes" id="UP000294664">
    <property type="component" value="Unassembled WGS sequence"/>
</dbReference>
<dbReference type="Gene3D" id="3.30.70.2970">
    <property type="entry name" value="Protein of unknown function (DUF541), domain 2"/>
    <property type="match status" value="1"/>
</dbReference>
<dbReference type="AlphaFoldDB" id="A0A4R3LVH6"/>
<evidence type="ECO:0008006" key="4">
    <source>
        <dbReference type="Google" id="ProtNLM"/>
    </source>
</evidence>
<keyword evidence="1" id="KW-0732">Signal</keyword>
<organism evidence="2 3">
    <name type="scientific">Aquabacter spiritensis</name>
    <dbReference type="NCBI Taxonomy" id="933073"/>
    <lineage>
        <taxon>Bacteria</taxon>
        <taxon>Pseudomonadati</taxon>
        <taxon>Pseudomonadota</taxon>
        <taxon>Alphaproteobacteria</taxon>
        <taxon>Hyphomicrobiales</taxon>
        <taxon>Xanthobacteraceae</taxon>
        <taxon>Aquabacter</taxon>
    </lineage>
</organism>
<evidence type="ECO:0000256" key="1">
    <source>
        <dbReference type="SAM" id="SignalP"/>
    </source>
</evidence>
<dbReference type="RefSeq" id="WP_245504766.1">
    <property type="nucleotide sequence ID" value="NZ_SMAI01000012.1"/>
</dbReference>
<accession>A0A4R3LVH6</accession>
<dbReference type="InterPro" id="IPR052022">
    <property type="entry name" value="26kDa_periplasmic_antigen"/>
</dbReference>
<proteinExistence type="predicted"/>
<feature type="chain" id="PRO_5020637244" description="SIMPL domain-containing protein" evidence="1">
    <location>
        <begin position="27"/>
        <end position="240"/>
    </location>
</feature>
<dbReference type="PANTHER" id="PTHR34387">
    <property type="entry name" value="SLR1258 PROTEIN"/>
    <property type="match status" value="1"/>
</dbReference>
<comment type="caution">
    <text evidence="2">The sequence shown here is derived from an EMBL/GenBank/DDBJ whole genome shotgun (WGS) entry which is preliminary data.</text>
</comment>
<dbReference type="Gene3D" id="3.30.110.170">
    <property type="entry name" value="Protein of unknown function (DUF541), domain 1"/>
    <property type="match status" value="1"/>
</dbReference>
<dbReference type="PANTHER" id="PTHR34387:SF1">
    <property type="entry name" value="PERIPLASMIC IMMUNOGENIC PROTEIN"/>
    <property type="match status" value="1"/>
</dbReference>
<dbReference type="Pfam" id="PF04402">
    <property type="entry name" value="SIMPL"/>
    <property type="match status" value="1"/>
</dbReference>
<protein>
    <recommendedName>
        <fullName evidence="4">SIMPL domain-containing protein</fullName>
    </recommendedName>
</protein>
<evidence type="ECO:0000313" key="2">
    <source>
        <dbReference type="EMBL" id="TCT02685.1"/>
    </source>
</evidence>
<dbReference type="GO" id="GO:0006974">
    <property type="term" value="P:DNA damage response"/>
    <property type="evidence" value="ECO:0007669"/>
    <property type="project" value="TreeGrafter"/>
</dbReference>
<reference evidence="2 3" key="1">
    <citation type="submission" date="2019-03" db="EMBL/GenBank/DDBJ databases">
        <title>Genomic Encyclopedia of Type Strains, Phase IV (KMG-IV): sequencing the most valuable type-strain genomes for metagenomic binning, comparative biology and taxonomic classification.</title>
        <authorList>
            <person name="Goeker M."/>
        </authorList>
    </citation>
    <scope>NUCLEOTIDE SEQUENCE [LARGE SCALE GENOMIC DNA]</scope>
    <source>
        <strain evidence="2 3">DSM 9035</strain>
    </source>
</reference>
<gene>
    <name evidence="2" type="ORF">EDC64_112121</name>
</gene>
<sequence length="240" mass="24772">MFDLSCARRPGLMLMAALLFVPVAPAAAQETARATLTVVGAGEARAVPDMATLSSGVVASAKTAEEALAGNSKVMADLVAAVRAAGVEQRDIATSAFSIQPQYSQPPQNSREAPRVVGYEVRNTVTVTVRDLALLGGLVDRMVAAGANQAGALRYGVSEPGALEEKARLTALNDAMAQAKALAAGAGMRLTRLRRIAPAESGGASPSPMLMKAEARGVPFEAGETVVEARVSLVYEIEPL</sequence>
<evidence type="ECO:0000313" key="3">
    <source>
        <dbReference type="Proteomes" id="UP000294664"/>
    </source>
</evidence>